<gene>
    <name evidence="1" type="ORF">EG240_03695</name>
</gene>
<organism evidence="1 2">
    <name type="scientific">Paenimyroides tangerinum</name>
    <dbReference type="NCBI Taxonomy" id="2488728"/>
    <lineage>
        <taxon>Bacteria</taxon>
        <taxon>Pseudomonadati</taxon>
        <taxon>Bacteroidota</taxon>
        <taxon>Flavobacteriia</taxon>
        <taxon>Flavobacteriales</taxon>
        <taxon>Flavobacteriaceae</taxon>
        <taxon>Paenimyroides</taxon>
    </lineage>
</organism>
<dbReference type="EMBL" id="RQVQ01000006">
    <property type="protein sequence ID" value="RRJ92288.1"/>
    <property type="molecule type" value="Genomic_DNA"/>
</dbReference>
<dbReference type="AlphaFoldDB" id="A0A3P3WD17"/>
<evidence type="ECO:0000313" key="1">
    <source>
        <dbReference type="EMBL" id="RRJ92288.1"/>
    </source>
</evidence>
<evidence type="ECO:0000313" key="2">
    <source>
        <dbReference type="Proteomes" id="UP000275719"/>
    </source>
</evidence>
<dbReference type="InterPro" id="IPR036390">
    <property type="entry name" value="WH_DNA-bd_sf"/>
</dbReference>
<proteinExistence type="predicted"/>
<dbReference type="OrthoDB" id="1807857at2"/>
<sequence>MEDVLELELYKEVTAHYEKYYKLQPLTAKVYSFFIFNNCQDGLTFDFLVDTFQVSKSSMSHSINTLIELNFIEDFKNENERKRHFRINKKLFLMRLLDVEERLISERNVYLKLKDYKMTNSNQMFKPETFDLYIEHLAEVTTSIENTIQNLNIYISKNEN</sequence>
<dbReference type="SUPFAM" id="SSF46785">
    <property type="entry name" value="Winged helix' DNA-binding domain"/>
    <property type="match status" value="1"/>
</dbReference>
<keyword evidence="2" id="KW-1185">Reference proteome</keyword>
<name>A0A3P3WD17_9FLAO</name>
<protein>
    <submittedName>
        <fullName evidence="1">MarR family transcriptional regulator</fullName>
    </submittedName>
</protein>
<dbReference type="InterPro" id="IPR036388">
    <property type="entry name" value="WH-like_DNA-bd_sf"/>
</dbReference>
<dbReference type="Proteomes" id="UP000275719">
    <property type="component" value="Unassembled WGS sequence"/>
</dbReference>
<comment type="caution">
    <text evidence="1">The sequence shown here is derived from an EMBL/GenBank/DDBJ whole genome shotgun (WGS) entry which is preliminary data.</text>
</comment>
<dbReference type="Gene3D" id="1.10.10.10">
    <property type="entry name" value="Winged helix-like DNA-binding domain superfamily/Winged helix DNA-binding domain"/>
    <property type="match status" value="1"/>
</dbReference>
<dbReference type="RefSeq" id="WP_125017546.1">
    <property type="nucleotide sequence ID" value="NZ_RQVQ01000006.1"/>
</dbReference>
<reference evidence="1 2" key="1">
    <citation type="submission" date="2018-11" db="EMBL/GenBank/DDBJ databases">
        <title>Flavobacterium sp. nov., YIM 102701-2 draft genome.</title>
        <authorList>
            <person name="Li G."/>
            <person name="Jiang Y."/>
        </authorList>
    </citation>
    <scope>NUCLEOTIDE SEQUENCE [LARGE SCALE GENOMIC DNA]</scope>
    <source>
        <strain evidence="1 2">YIM 102701-2</strain>
    </source>
</reference>
<accession>A0A3P3WD17</accession>